<reference evidence="1 2" key="1">
    <citation type="submission" date="2017-07" db="EMBL/GenBank/DDBJ databases">
        <title>Genome Sequence of Sulfitobacter pseudonitzschiae Strain SMR1 Isolated from a culture of the Diatom Skeletonema marinoi.</title>
        <authorList>
            <person name="Topel M."/>
            <person name="Pinder M.I.M."/>
            <person name="Johansson O.N."/>
            <person name="Kourtchenko O."/>
            <person name="Godhe A."/>
            <person name="Clarke A.K."/>
        </authorList>
    </citation>
    <scope>NUCLEOTIDE SEQUENCE [LARGE SCALE GENOMIC DNA]</scope>
    <source>
        <strain evidence="1 2">SMR1</strain>
    </source>
</reference>
<evidence type="ECO:0000313" key="2">
    <source>
        <dbReference type="Proteomes" id="UP000199754"/>
    </source>
</evidence>
<evidence type="ECO:0000313" key="1">
    <source>
        <dbReference type="EMBL" id="ASM71517.1"/>
    </source>
</evidence>
<organism evidence="1 2">
    <name type="scientific">Pseudosulfitobacter pseudonitzschiae</name>
    <dbReference type="NCBI Taxonomy" id="1402135"/>
    <lineage>
        <taxon>Bacteria</taxon>
        <taxon>Pseudomonadati</taxon>
        <taxon>Pseudomonadota</taxon>
        <taxon>Alphaproteobacteria</taxon>
        <taxon>Rhodobacterales</taxon>
        <taxon>Roseobacteraceae</taxon>
        <taxon>Pseudosulfitobacter</taxon>
    </lineage>
</organism>
<dbReference type="Proteomes" id="UP000199754">
    <property type="component" value="Chromosome"/>
</dbReference>
<sequence>MFQSFSFSDYVSWLDDAEAPRTPRHDMGKQLADWVCDENGEVVITEILRQERLSSDLTALKDRYRLKINVPKTQVNAFSRGKDFRSYYSDNDISAIAKRHQRDLELFGYAFE</sequence>
<accession>A0A221JY48</accession>
<dbReference type="KEGG" id="spse:SULPSESMR1_00685"/>
<dbReference type="AlphaFoldDB" id="A0A221JY48"/>
<dbReference type="EMBL" id="CP022415">
    <property type="protein sequence ID" value="ASM71517.1"/>
    <property type="molecule type" value="Genomic_DNA"/>
</dbReference>
<protein>
    <submittedName>
        <fullName evidence="1">Type II secretory pathway, pullulanase PulA</fullName>
    </submittedName>
</protein>
<name>A0A221JY48_9RHOB</name>
<gene>
    <name evidence="1" type="ORF">SULPSESMR1_00685</name>
</gene>
<keyword evidence="2" id="KW-1185">Reference proteome</keyword>
<proteinExistence type="predicted"/>